<dbReference type="Proteomes" id="UP000557688">
    <property type="component" value="Unassembled WGS sequence"/>
</dbReference>
<reference evidence="1 3" key="2">
    <citation type="submission" date="2020-08" db="EMBL/GenBank/DDBJ databases">
        <title>Genomic Encyclopedia of Type Strains, Phase III (KMG-III): the genomes of soil and plant-associated and newly described type strains.</title>
        <authorList>
            <person name="Whitman W."/>
        </authorList>
    </citation>
    <scope>NUCLEOTIDE SEQUENCE [LARGE SCALE GENOMIC DNA]</scope>
    <source>
        <strain evidence="1 3">CECT 8088</strain>
    </source>
</reference>
<comment type="caution">
    <text evidence="2">The sequence shown here is derived from an EMBL/GenBank/DDBJ whole genome shotgun (WGS) entry which is preliminary data.</text>
</comment>
<proteinExistence type="predicted"/>
<evidence type="ECO:0000313" key="4">
    <source>
        <dbReference type="Proteomes" id="UP000565205"/>
    </source>
</evidence>
<protein>
    <submittedName>
        <fullName evidence="2">Uncharacterized protein</fullName>
    </submittedName>
</protein>
<dbReference type="AlphaFoldDB" id="A0A850NPF4"/>
<evidence type="ECO:0000313" key="2">
    <source>
        <dbReference type="EMBL" id="NVN29035.1"/>
    </source>
</evidence>
<dbReference type="Proteomes" id="UP000565205">
    <property type="component" value="Unassembled WGS sequence"/>
</dbReference>
<dbReference type="RefSeq" id="WP_176621766.1">
    <property type="nucleotide sequence ID" value="NZ_JABXXQ010000009.1"/>
</dbReference>
<name>A0A850NPF4_9PROT</name>
<dbReference type="EMBL" id="JABXXQ010000009">
    <property type="protein sequence ID" value="NVN29035.1"/>
    <property type="molecule type" value="Genomic_DNA"/>
</dbReference>
<organism evidence="2 4">
    <name type="scientific">Endobacter medicaginis</name>
    <dbReference type="NCBI Taxonomy" id="1181271"/>
    <lineage>
        <taxon>Bacteria</taxon>
        <taxon>Pseudomonadati</taxon>
        <taxon>Pseudomonadota</taxon>
        <taxon>Alphaproteobacteria</taxon>
        <taxon>Acetobacterales</taxon>
        <taxon>Acetobacteraceae</taxon>
        <taxon>Endobacter</taxon>
    </lineage>
</organism>
<evidence type="ECO:0000313" key="1">
    <source>
        <dbReference type="EMBL" id="MBB3175544.1"/>
    </source>
</evidence>
<reference evidence="2 4" key="1">
    <citation type="submission" date="2020-06" db="EMBL/GenBank/DDBJ databases">
        <title>Description of novel acetic acid bacteria.</title>
        <authorList>
            <person name="Sombolestani A."/>
        </authorList>
    </citation>
    <scope>NUCLEOTIDE SEQUENCE [LARGE SCALE GENOMIC DNA]</scope>
    <source>
        <strain evidence="2 4">LMG 26838</strain>
    </source>
</reference>
<accession>A0A850NPF4</accession>
<evidence type="ECO:0000313" key="3">
    <source>
        <dbReference type="Proteomes" id="UP000557688"/>
    </source>
</evidence>
<dbReference type="InterPro" id="IPR053780">
    <property type="entry name" value="Gp66-like"/>
</dbReference>
<dbReference type="NCBIfam" id="NF045478">
    <property type="entry name" value="XF1762_fam"/>
    <property type="match status" value="1"/>
</dbReference>
<gene>
    <name evidence="1" type="ORF">FHR90_003400</name>
    <name evidence="2" type="ORF">HUK83_01560</name>
</gene>
<sequence length="251" mass="28258">MPTVPLTCCLCDGLEHVALSEIWSSREFSLETCCEGLHEQICRDIEDDPRWGAELLRRLGAGAFCGERLRRVADDELGGLVLDWKFRFEPISFLRAARFVQRHHEHCDAPTGWKFGQGLFNGTELIAVVMVGNPLSRAYMHRGWLEVTRLCARRDRPSALRWNACSALYGWAAQEAMHRGAEKIVTYTRHDEPGASLRAAGWVNEGRAGGRSWDTPSRRRARNAQPIARIRWGKCLGRGSPMSGTADRLAQ</sequence>
<keyword evidence="3" id="KW-1185">Reference proteome</keyword>
<dbReference type="EMBL" id="JACHXV010000043">
    <property type="protein sequence ID" value="MBB3175544.1"/>
    <property type="molecule type" value="Genomic_DNA"/>
</dbReference>